<dbReference type="GO" id="GO:0016020">
    <property type="term" value="C:membrane"/>
    <property type="evidence" value="ECO:0007669"/>
    <property type="project" value="UniProtKB-SubCell"/>
</dbReference>
<dbReference type="PANTHER" id="PTHR10774">
    <property type="entry name" value="EXTENDED SYNAPTOTAGMIN-RELATED"/>
    <property type="match status" value="1"/>
</dbReference>
<keyword evidence="2" id="KW-0813">Transport</keyword>
<feature type="domain" description="C2" evidence="8">
    <location>
        <begin position="333"/>
        <end position="459"/>
    </location>
</feature>
<reference evidence="10" key="1">
    <citation type="submission" date="2020-10" db="EMBL/GenBank/DDBJ databases">
        <title>Unveiling of a novel bifunctional photoreceptor, Dualchrome1, isolated from a cosmopolitan green alga.</title>
        <authorList>
            <person name="Suzuki S."/>
            <person name="Kawachi M."/>
        </authorList>
    </citation>
    <scope>NUCLEOTIDE SEQUENCE</scope>
    <source>
        <strain evidence="10">NIES 2893</strain>
    </source>
</reference>
<keyword evidence="11" id="KW-1185">Reference proteome</keyword>
<accession>A0A830HTH8</accession>
<dbReference type="OrthoDB" id="67700at2759"/>
<feature type="transmembrane region" description="Helical" evidence="7">
    <location>
        <begin position="6"/>
        <end position="25"/>
    </location>
</feature>
<evidence type="ECO:0000256" key="7">
    <source>
        <dbReference type="SAM" id="Phobius"/>
    </source>
</evidence>
<evidence type="ECO:0008006" key="12">
    <source>
        <dbReference type="Google" id="ProtNLM"/>
    </source>
</evidence>
<dbReference type="GO" id="GO:0005783">
    <property type="term" value="C:endoplasmic reticulum"/>
    <property type="evidence" value="ECO:0007669"/>
    <property type="project" value="TreeGrafter"/>
</dbReference>
<dbReference type="SUPFAM" id="SSF49562">
    <property type="entry name" value="C2 domain (Calcium/lipid-binding domain, CaLB)"/>
    <property type="match status" value="1"/>
</dbReference>
<sequence>MAIVSAFLVFFGFVLSVFLAGYAVGRNDKSHYRRRLLRALNYRSIADFDEHSLRFVMAHMLNNNNSNNDGGGADDDDESVTKQKLEEIFRKASAETTSSTAATSYNNNPSRRDGAPRLPVWLRAPLLGETIPWESTKWLNVAMAALWPKVSSSVGREIKQVANSVLESYRPRSLLKFLGISQCSLGSCPLKITGVRTTSYSSSANDDGAAEPTIELDVIFDNNVEDDNKDNDNDNNNNKGLLVELLAVTTAGITIPVRLRHLHMSGRLVVSLEKLSHTLPCFSVLGISFASKPSIDLSLEVIGRVGDVSIVPGLESYMESLITDVVLAPLMVSPKRLLIPILDEAEMKPIGRLDVRVVSCAHLPKMDWFSESDPFVLVSLPSPIAFDETRVCKTEVIMDNPNPKFASPPFTFDVFDLRHELQIEVRDWDRLTRDTLIGTVACSLDCFAHSDNRGAPVSVTLPLVLGGRAGAVAEAVSDRAKKEKRSDGKRVRKRNPFIARLNRMFTFRRPPNNNRGAADDPCGEEEEEIVVPTPTTPTRGRRSKVASVTLEVTFRPNLFSHNTRITDDESLREALASMACEQIDGDEDRSSSDDTYRSL</sequence>
<comment type="subcellular location">
    <subcellularLocation>
        <location evidence="1">Membrane</location>
    </subcellularLocation>
</comment>
<feature type="region of interest" description="Disordered" evidence="6">
    <location>
        <begin position="93"/>
        <end position="112"/>
    </location>
</feature>
<dbReference type="SMART" id="SM00239">
    <property type="entry name" value="C2"/>
    <property type="match status" value="1"/>
</dbReference>
<evidence type="ECO:0000313" key="11">
    <source>
        <dbReference type="Proteomes" id="UP000660262"/>
    </source>
</evidence>
<dbReference type="InterPro" id="IPR031468">
    <property type="entry name" value="SMP_LBD"/>
</dbReference>
<evidence type="ECO:0000259" key="8">
    <source>
        <dbReference type="PROSITE" id="PS50004"/>
    </source>
</evidence>
<evidence type="ECO:0000256" key="2">
    <source>
        <dbReference type="ARBA" id="ARBA00022448"/>
    </source>
</evidence>
<evidence type="ECO:0000259" key="9">
    <source>
        <dbReference type="PROSITE" id="PS51847"/>
    </source>
</evidence>
<dbReference type="Gene3D" id="2.60.40.150">
    <property type="entry name" value="C2 domain"/>
    <property type="match status" value="1"/>
</dbReference>
<dbReference type="InterPro" id="IPR045050">
    <property type="entry name" value="Synaptotagmin_plant"/>
</dbReference>
<dbReference type="PROSITE" id="PS51847">
    <property type="entry name" value="SMP"/>
    <property type="match status" value="1"/>
</dbReference>
<keyword evidence="7" id="KW-1133">Transmembrane helix</keyword>
<comment type="caution">
    <text evidence="10">The sequence shown here is derived from an EMBL/GenBank/DDBJ whole genome shotgun (WGS) entry which is preliminary data.</text>
</comment>
<dbReference type="Pfam" id="PF00168">
    <property type="entry name" value="C2"/>
    <property type="match status" value="1"/>
</dbReference>
<feature type="compositionally biased region" description="Low complexity" evidence="6">
    <location>
        <begin position="94"/>
        <end position="104"/>
    </location>
</feature>
<evidence type="ECO:0000256" key="3">
    <source>
        <dbReference type="ARBA" id="ARBA00023055"/>
    </source>
</evidence>
<dbReference type="Pfam" id="PF25669">
    <property type="entry name" value="SMP_MUG190-like"/>
    <property type="match status" value="1"/>
</dbReference>
<name>A0A830HTH8_9CHLO</name>
<keyword evidence="7" id="KW-0812">Transmembrane</keyword>
<dbReference type="PROSITE" id="PS50004">
    <property type="entry name" value="C2"/>
    <property type="match status" value="1"/>
</dbReference>
<keyword evidence="4" id="KW-0446">Lipid-binding</keyword>
<evidence type="ECO:0000256" key="1">
    <source>
        <dbReference type="ARBA" id="ARBA00004370"/>
    </source>
</evidence>
<evidence type="ECO:0000256" key="5">
    <source>
        <dbReference type="ARBA" id="ARBA00023136"/>
    </source>
</evidence>
<gene>
    <name evidence="10" type="ORF">PPROV_000922500</name>
</gene>
<protein>
    <recommendedName>
        <fullName evidence="12">C2 domain-containing protein</fullName>
    </recommendedName>
</protein>
<evidence type="ECO:0000313" key="10">
    <source>
        <dbReference type="EMBL" id="GHP10494.1"/>
    </source>
</evidence>
<dbReference type="InterPro" id="IPR035892">
    <property type="entry name" value="C2_domain_sf"/>
</dbReference>
<keyword evidence="5 7" id="KW-0472">Membrane</keyword>
<evidence type="ECO:0000256" key="6">
    <source>
        <dbReference type="SAM" id="MobiDB-lite"/>
    </source>
</evidence>
<dbReference type="EMBL" id="BNJQ01000029">
    <property type="protein sequence ID" value="GHP10494.1"/>
    <property type="molecule type" value="Genomic_DNA"/>
</dbReference>
<dbReference type="Proteomes" id="UP000660262">
    <property type="component" value="Unassembled WGS sequence"/>
</dbReference>
<proteinExistence type="predicted"/>
<dbReference type="InterPro" id="IPR000008">
    <property type="entry name" value="C2_dom"/>
</dbReference>
<keyword evidence="3" id="KW-0445">Lipid transport</keyword>
<organism evidence="10 11">
    <name type="scientific">Pycnococcus provasolii</name>
    <dbReference type="NCBI Taxonomy" id="41880"/>
    <lineage>
        <taxon>Eukaryota</taxon>
        <taxon>Viridiplantae</taxon>
        <taxon>Chlorophyta</taxon>
        <taxon>Pseudoscourfieldiophyceae</taxon>
        <taxon>Pseudoscourfieldiales</taxon>
        <taxon>Pycnococcaceae</taxon>
        <taxon>Pycnococcus</taxon>
    </lineage>
</organism>
<evidence type="ECO:0000256" key="4">
    <source>
        <dbReference type="ARBA" id="ARBA00023121"/>
    </source>
</evidence>
<dbReference type="GO" id="GO:0008289">
    <property type="term" value="F:lipid binding"/>
    <property type="evidence" value="ECO:0007669"/>
    <property type="project" value="UniProtKB-KW"/>
</dbReference>
<dbReference type="PANTHER" id="PTHR10774:SF190">
    <property type="entry name" value="C2 CALCIUM_LIPID-BINDING ENDONUCLEASE_EXONUCLEASE_PHOSPHATASE-RELATED"/>
    <property type="match status" value="1"/>
</dbReference>
<feature type="domain" description="SMP-LTD" evidence="9">
    <location>
        <begin position="132"/>
        <end position="342"/>
    </location>
</feature>
<dbReference type="AlphaFoldDB" id="A0A830HTH8"/>
<dbReference type="GO" id="GO:0006869">
    <property type="term" value="P:lipid transport"/>
    <property type="evidence" value="ECO:0007669"/>
    <property type="project" value="UniProtKB-KW"/>
</dbReference>